<comment type="function">
    <text evidence="5">Serine peptidase whose precise substrate specificity remains unclear. Does not cleave peptides after a arginine or lysine residue. Regulates trans-Golgi network morphology and sorting by regulating the membrane binding of the AP-1 complex. May play a role in the regulation of synaptic vesicle exocytosis.</text>
</comment>
<evidence type="ECO:0000259" key="8">
    <source>
        <dbReference type="Pfam" id="PF00326"/>
    </source>
</evidence>
<dbReference type="Gene3D" id="2.130.10.120">
    <property type="entry name" value="Prolyl oligopeptidase, N-terminal domain"/>
    <property type="match status" value="1"/>
</dbReference>
<protein>
    <recommendedName>
        <fullName evidence="6">Prolyl endopeptidase</fullName>
        <ecNumber evidence="6">3.4.21.-</ecNumber>
    </recommendedName>
</protein>
<dbReference type="Pfam" id="PF00326">
    <property type="entry name" value="Peptidase_S9"/>
    <property type="match status" value="1"/>
</dbReference>
<dbReference type="PRINTS" id="PR00862">
    <property type="entry name" value="PROLIGOPTASE"/>
</dbReference>
<evidence type="ECO:0000256" key="2">
    <source>
        <dbReference type="ARBA" id="ARBA00022670"/>
    </source>
</evidence>
<reference evidence="11" key="1">
    <citation type="submission" date="2025-08" db="UniProtKB">
        <authorList>
            <consortium name="RefSeq"/>
        </authorList>
    </citation>
    <scope>IDENTIFICATION</scope>
</reference>
<dbReference type="Gene3D" id="3.40.50.1820">
    <property type="entry name" value="alpha/beta hydrolase"/>
    <property type="match status" value="1"/>
</dbReference>
<evidence type="ECO:0000313" key="10">
    <source>
        <dbReference type="Proteomes" id="UP000694845"/>
    </source>
</evidence>
<dbReference type="PANTHER" id="PTHR11757:SF19">
    <property type="entry name" value="PROLYL ENDOPEPTIDASE-LIKE"/>
    <property type="match status" value="1"/>
</dbReference>
<dbReference type="GO" id="GO:0005856">
    <property type="term" value="C:cytoskeleton"/>
    <property type="evidence" value="ECO:0007669"/>
    <property type="project" value="TreeGrafter"/>
</dbReference>
<dbReference type="GeneID" id="110982889"/>
<organism evidence="10 11">
    <name type="scientific">Acanthaster planci</name>
    <name type="common">Crown-of-thorns starfish</name>
    <dbReference type="NCBI Taxonomy" id="133434"/>
    <lineage>
        <taxon>Eukaryota</taxon>
        <taxon>Metazoa</taxon>
        <taxon>Echinodermata</taxon>
        <taxon>Eleutherozoa</taxon>
        <taxon>Asterozoa</taxon>
        <taxon>Asteroidea</taxon>
        <taxon>Valvatacea</taxon>
        <taxon>Valvatida</taxon>
        <taxon>Acanthasteridae</taxon>
        <taxon>Acanthaster</taxon>
    </lineage>
</organism>
<dbReference type="Pfam" id="PF02897">
    <property type="entry name" value="Peptidase_S9_N"/>
    <property type="match status" value="1"/>
</dbReference>
<evidence type="ECO:0000256" key="1">
    <source>
        <dbReference type="ARBA" id="ARBA00005228"/>
    </source>
</evidence>
<feature type="region of interest" description="Disordered" evidence="7">
    <location>
        <begin position="33"/>
        <end position="64"/>
    </location>
</feature>
<proteinExistence type="inferred from homology"/>
<keyword evidence="4 6" id="KW-0720">Serine protease</keyword>
<dbReference type="SUPFAM" id="SSF53474">
    <property type="entry name" value="alpha/beta-Hydrolases"/>
    <property type="match status" value="1"/>
</dbReference>
<dbReference type="SUPFAM" id="SSF50993">
    <property type="entry name" value="Peptidase/esterase 'gauge' domain"/>
    <property type="match status" value="1"/>
</dbReference>
<keyword evidence="2 6" id="KW-0645">Protease</keyword>
<evidence type="ECO:0000256" key="6">
    <source>
        <dbReference type="RuleBase" id="RU368024"/>
    </source>
</evidence>
<dbReference type="AlphaFoldDB" id="A0A8B7YVJ1"/>
<evidence type="ECO:0000256" key="3">
    <source>
        <dbReference type="ARBA" id="ARBA00022801"/>
    </source>
</evidence>
<accession>A0A8B7YVJ1</accession>
<sequence>MRASARYVHQWQQRNSQLMHHHGWERHTHHISRLISQRRHSSSEKESGSSDQPTAKRQAQENVHHGQRLVDHYSWMQQSGITPDVRSYVDQETRLMATLMQETQSFQSQILKQLEEFKNIYKTNEMPIVMNGTVYFRRSDGDSWQYYRRRSSVKSNGGAAAEHILDTAMLTEMYGHPVALATMKISPDQKYMAFVVETTAADTYDAHIIDMGKDGVVFVDRLNHILSVEFAHHGVMYYTRMKGLRAAQVWRHQIGQNVSKDKMVVEELDERFFLDLSHTKDRLYVTVNHNSATTSEVRLLDSRHPDPSLPAPVVPRQAGVQYFVEHSQGVLYILTNAGDEEYRLVAVPVSDDGCLKSLRWADCCTVFTPMSSWHILDMDVFTDHCVLCAAEGTVPRIVVIPLDSWKQPNSVKVPENFCWLTSGPNATCTATDFQFSLSSPVQPATNCHLAIGNKRHPKVVLGTGRDGKVKEDSGVFIKGSPKEKVCTRLEAVSKDGTHVPVTVFHRHDIRFSSDNPMLVCSYGAYGVSLDMSYDPHTALLVELGWVVAYCHVRGGSDLGVQWHHSGRALNKIKGIEDLEACIATLQLAGYSQPTITALRGVSAGGLVVAALCNRAPQLIKAAVLEVPFVDVLSTMLDHGLPLTQQEIQEWGDPLHDATAFDCIKSYCPYQNITCQDYPAMLITTSLDDSRVPAWIPLKYAAQLRHMTSSSCPTQISLYVWVREGSGHFGQWGDFDTSEQAAVQTAFLYKSMGLNTN</sequence>
<dbReference type="RefSeq" id="XP_022097334.1">
    <property type="nucleotide sequence ID" value="XM_022241642.1"/>
</dbReference>
<feature type="domain" description="Peptidase S9A N-terminal" evidence="9">
    <location>
        <begin position="54"/>
        <end position="448"/>
    </location>
</feature>
<feature type="domain" description="Peptidase S9 prolyl oligopeptidase catalytic" evidence="8">
    <location>
        <begin position="533"/>
        <end position="752"/>
    </location>
</feature>
<evidence type="ECO:0000313" key="11">
    <source>
        <dbReference type="RefSeq" id="XP_022097334.1"/>
    </source>
</evidence>
<keyword evidence="3 6" id="KW-0378">Hydrolase</keyword>
<keyword evidence="10" id="KW-1185">Reference proteome</keyword>
<dbReference type="KEGG" id="aplc:110982889"/>
<evidence type="ECO:0000259" key="9">
    <source>
        <dbReference type="Pfam" id="PF02897"/>
    </source>
</evidence>
<dbReference type="InterPro" id="IPR001375">
    <property type="entry name" value="Peptidase_S9_cat"/>
</dbReference>
<dbReference type="InterPro" id="IPR029058">
    <property type="entry name" value="AB_hydrolase_fold"/>
</dbReference>
<dbReference type="GO" id="GO:0005794">
    <property type="term" value="C:Golgi apparatus"/>
    <property type="evidence" value="ECO:0007669"/>
    <property type="project" value="TreeGrafter"/>
</dbReference>
<dbReference type="GO" id="GO:0006508">
    <property type="term" value="P:proteolysis"/>
    <property type="evidence" value="ECO:0007669"/>
    <property type="project" value="UniProtKB-KW"/>
</dbReference>
<evidence type="ECO:0000256" key="4">
    <source>
        <dbReference type="ARBA" id="ARBA00022825"/>
    </source>
</evidence>
<gene>
    <name evidence="11" type="primary">LOC110982889</name>
</gene>
<dbReference type="OrthoDB" id="248387at2759"/>
<dbReference type="Proteomes" id="UP000694845">
    <property type="component" value="Unplaced"/>
</dbReference>
<dbReference type="InterPro" id="IPR051543">
    <property type="entry name" value="Serine_Peptidase_S9A"/>
</dbReference>
<dbReference type="PANTHER" id="PTHR11757">
    <property type="entry name" value="PROTEASE FAMILY S9A OLIGOPEPTIDASE"/>
    <property type="match status" value="1"/>
</dbReference>
<evidence type="ECO:0000256" key="7">
    <source>
        <dbReference type="SAM" id="MobiDB-lite"/>
    </source>
</evidence>
<name>A0A8B7YVJ1_ACAPL</name>
<dbReference type="GO" id="GO:0004252">
    <property type="term" value="F:serine-type endopeptidase activity"/>
    <property type="evidence" value="ECO:0007669"/>
    <property type="project" value="UniProtKB-UniRule"/>
</dbReference>
<evidence type="ECO:0000256" key="5">
    <source>
        <dbReference type="ARBA" id="ARBA00045448"/>
    </source>
</evidence>
<dbReference type="CTD" id="9581"/>
<dbReference type="InterPro" id="IPR023302">
    <property type="entry name" value="Pept_S9A_N"/>
</dbReference>
<dbReference type="InterPro" id="IPR002470">
    <property type="entry name" value="Peptidase_S9A"/>
</dbReference>
<dbReference type="OMA" id="NGYWYIT"/>
<comment type="similarity">
    <text evidence="1 6">Belongs to the peptidase S9A family.</text>
</comment>
<dbReference type="EC" id="3.4.21.-" evidence="6"/>
<dbReference type="FunFam" id="3.40.50.1820:FF:000050">
    <property type="entry name" value="prolyl endopeptidase-like isoform X2"/>
    <property type="match status" value="1"/>
</dbReference>